<evidence type="ECO:0000256" key="4">
    <source>
        <dbReference type="ARBA" id="ARBA00022840"/>
    </source>
</evidence>
<dbReference type="PROSITE" id="PS50893">
    <property type="entry name" value="ABC_TRANSPORTER_2"/>
    <property type="match status" value="1"/>
</dbReference>
<dbReference type="InterPro" id="IPR027417">
    <property type="entry name" value="P-loop_NTPase"/>
</dbReference>
<dbReference type="InterPro" id="IPR003439">
    <property type="entry name" value="ABC_transporter-like_ATP-bd"/>
</dbReference>
<dbReference type="SMART" id="SM00382">
    <property type="entry name" value="AAA"/>
    <property type="match status" value="1"/>
</dbReference>
<dbReference type="Gene3D" id="3.40.50.300">
    <property type="entry name" value="P-loop containing nucleotide triphosphate hydrolases"/>
    <property type="match status" value="1"/>
</dbReference>
<dbReference type="InterPro" id="IPR003593">
    <property type="entry name" value="AAA+_ATPase"/>
</dbReference>
<dbReference type="EMBL" id="JBHUDO010000002">
    <property type="protein sequence ID" value="MFD1645894.1"/>
    <property type="molecule type" value="Genomic_DNA"/>
</dbReference>
<dbReference type="CDD" id="cd03230">
    <property type="entry name" value="ABC_DR_subfamily_A"/>
    <property type="match status" value="1"/>
</dbReference>
<gene>
    <name evidence="6" type="ORF">ACFSBL_09380</name>
</gene>
<dbReference type="InterPro" id="IPR050763">
    <property type="entry name" value="ABC_transporter_ATP-binding"/>
</dbReference>
<sequence length="251" mass="27750">MSAIRTENLRKTYGDVTALADLSLDIESGELFGALGPNGAGKTTTIGILTGQLQPDSGTASVLGHDPVADPVGVRRHVGILPEQESPPSFMTPREYFDFVATVRDVPSDVVDERVEQWAQRLSFAEKLDTLSTDLSRGQQQKVMITQAFLHEPEVVFIDEPLANLDPIVQERVKRYLQDYRERGNTLFISTHHIEVAEEICTRVGIVYEGRLIADRRPGEMDPDESLLDTFVANVGSDEEWTEPAATPGDD</sequence>
<comment type="similarity">
    <text evidence="1">Belongs to the ABC transporter superfamily.</text>
</comment>
<evidence type="ECO:0000256" key="3">
    <source>
        <dbReference type="ARBA" id="ARBA00022741"/>
    </source>
</evidence>
<feature type="domain" description="ABC transporter" evidence="5">
    <location>
        <begin position="4"/>
        <end position="234"/>
    </location>
</feature>
<keyword evidence="4 6" id="KW-0067">ATP-binding</keyword>
<keyword evidence="7" id="KW-1185">Reference proteome</keyword>
<dbReference type="AlphaFoldDB" id="A0ABD6DHV3"/>
<accession>A0ABD6DHV3</accession>
<evidence type="ECO:0000259" key="5">
    <source>
        <dbReference type="PROSITE" id="PS50893"/>
    </source>
</evidence>
<dbReference type="GO" id="GO:0005524">
    <property type="term" value="F:ATP binding"/>
    <property type="evidence" value="ECO:0007669"/>
    <property type="project" value="UniProtKB-KW"/>
</dbReference>
<dbReference type="Proteomes" id="UP001597034">
    <property type="component" value="Unassembled WGS sequence"/>
</dbReference>
<comment type="caution">
    <text evidence="6">The sequence shown here is derived from an EMBL/GenBank/DDBJ whole genome shotgun (WGS) entry which is preliminary data.</text>
</comment>
<organism evidence="6 7">
    <name type="scientific">Haloarchaeobius litoreus</name>
    <dbReference type="NCBI Taxonomy" id="755306"/>
    <lineage>
        <taxon>Archaea</taxon>
        <taxon>Methanobacteriati</taxon>
        <taxon>Methanobacteriota</taxon>
        <taxon>Stenosarchaea group</taxon>
        <taxon>Halobacteria</taxon>
        <taxon>Halobacteriales</taxon>
        <taxon>Halorubellaceae</taxon>
        <taxon>Haloarchaeobius</taxon>
    </lineage>
</organism>
<reference evidence="6 7" key="1">
    <citation type="journal article" date="2019" name="Int. J. Syst. Evol. Microbiol.">
        <title>The Global Catalogue of Microorganisms (GCM) 10K type strain sequencing project: providing services to taxonomists for standard genome sequencing and annotation.</title>
        <authorList>
            <consortium name="The Broad Institute Genomics Platform"/>
            <consortium name="The Broad Institute Genome Sequencing Center for Infectious Disease"/>
            <person name="Wu L."/>
            <person name="Ma J."/>
        </authorList>
    </citation>
    <scope>NUCLEOTIDE SEQUENCE [LARGE SCALE GENOMIC DNA]</scope>
    <source>
        <strain evidence="6 7">CGMCC 1.10390</strain>
    </source>
</reference>
<name>A0ABD6DHV3_9EURY</name>
<dbReference type="SUPFAM" id="SSF52540">
    <property type="entry name" value="P-loop containing nucleoside triphosphate hydrolases"/>
    <property type="match status" value="1"/>
</dbReference>
<keyword evidence="2" id="KW-0813">Transport</keyword>
<evidence type="ECO:0000256" key="2">
    <source>
        <dbReference type="ARBA" id="ARBA00022448"/>
    </source>
</evidence>
<protein>
    <submittedName>
        <fullName evidence="6">ABC transporter ATP-binding protein</fullName>
    </submittedName>
</protein>
<dbReference type="PANTHER" id="PTHR42711">
    <property type="entry name" value="ABC TRANSPORTER ATP-BINDING PROTEIN"/>
    <property type="match status" value="1"/>
</dbReference>
<dbReference type="RefSeq" id="WP_256398583.1">
    <property type="nucleotide sequence ID" value="NZ_JANHJR010000001.1"/>
</dbReference>
<evidence type="ECO:0000313" key="6">
    <source>
        <dbReference type="EMBL" id="MFD1645894.1"/>
    </source>
</evidence>
<dbReference type="Pfam" id="PF00005">
    <property type="entry name" value="ABC_tran"/>
    <property type="match status" value="1"/>
</dbReference>
<evidence type="ECO:0000313" key="7">
    <source>
        <dbReference type="Proteomes" id="UP001597034"/>
    </source>
</evidence>
<keyword evidence="3" id="KW-0547">Nucleotide-binding</keyword>
<proteinExistence type="inferred from homology"/>
<evidence type="ECO:0000256" key="1">
    <source>
        <dbReference type="ARBA" id="ARBA00005417"/>
    </source>
</evidence>
<dbReference type="PANTHER" id="PTHR42711:SF5">
    <property type="entry name" value="ABC TRANSPORTER ATP-BINDING PROTEIN NATA"/>
    <property type="match status" value="1"/>
</dbReference>